<dbReference type="GO" id="GO:0005789">
    <property type="term" value="C:endoplasmic reticulum membrane"/>
    <property type="evidence" value="ECO:0007669"/>
    <property type="project" value="TreeGrafter"/>
</dbReference>
<evidence type="ECO:0000313" key="11">
    <source>
        <dbReference type="Proteomes" id="UP000193986"/>
    </source>
</evidence>
<keyword evidence="3 9" id="KW-0812">Transmembrane</keyword>
<gene>
    <name evidence="10" type="ORF">BCR39DRAFT_526675</name>
</gene>
<feature type="binding site" evidence="7">
    <location>
        <position position="39"/>
    </location>
    <ligand>
        <name>Ca(2+)</name>
        <dbReference type="ChEBI" id="CHEBI:29108"/>
    </ligand>
</feature>
<reference evidence="10 11" key="1">
    <citation type="submission" date="2016-07" db="EMBL/GenBank/DDBJ databases">
        <title>Pervasive Adenine N6-methylation of Active Genes in Fungi.</title>
        <authorList>
            <consortium name="DOE Joint Genome Institute"/>
            <person name="Mondo S.J."/>
            <person name="Dannebaum R.O."/>
            <person name="Kuo R.C."/>
            <person name="Labutti K."/>
            <person name="Haridas S."/>
            <person name="Kuo A."/>
            <person name="Salamov A."/>
            <person name="Ahrendt S.R."/>
            <person name="Lipzen A."/>
            <person name="Sullivan W."/>
            <person name="Andreopoulos W.B."/>
            <person name="Clum A."/>
            <person name="Lindquist E."/>
            <person name="Daum C."/>
            <person name="Ramamoorthy G.K."/>
            <person name="Gryganskyi A."/>
            <person name="Culley D."/>
            <person name="Magnuson J.K."/>
            <person name="James T.Y."/>
            <person name="O'Malley M.A."/>
            <person name="Stajich J.E."/>
            <person name="Spatafora J.W."/>
            <person name="Visel A."/>
            <person name="Grigoriev I.V."/>
        </authorList>
    </citation>
    <scope>NUCLEOTIDE SEQUENCE [LARGE SCALE GENOMIC DNA]</scope>
    <source>
        <strain evidence="10 11">68-887.2</strain>
    </source>
</reference>
<comment type="caution">
    <text evidence="10">The sequence shown here is derived from an EMBL/GenBank/DDBJ whole genome shotgun (WGS) entry which is preliminary data.</text>
</comment>
<dbReference type="InterPro" id="IPR008901">
    <property type="entry name" value="ACER"/>
</dbReference>
<comment type="similarity">
    <text evidence="2">Belongs to the alkaline ceramidase family.</text>
</comment>
<feature type="binding site" evidence="8">
    <location>
        <position position="87"/>
    </location>
    <ligand>
        <name>Zn(2+)</name>
        <dbReference type="ChEBI" id="CHEBI:29105"/>
        <note>catalytic</note>
    </ligand>
</feature>
<feature type="binding site" evidence="8">
    <location>
        <position position="229"/>
    </location>
    <ligand>
        <name>Zn(2+)</name>
        <dbReference type="ChEBI" id="CHEBI:29105"/>
        <note>catalytic</note>
    </ligand>
</feature>
<evidence type="ECO:0000256" key="2">
    <source>
        <dbReference type="ARBA" id="ARBA00009780"/>
    </source>
</evidence>
<evidence type="ECO:0000256" key="3">
    <source>
        <dbReference type="ARBA" id="ARBA00022692"/>
    </source>
</evidence>
<keyword evidence="5 9" id="KW-1133">Transmembrane helix</keyword>
<evidence type="ECO:0000256" key="4">
    <source>
        <dbReference type="ARBA" id="ARBA00022801"/>
    </source>
</evidence>
<feature type="transmembrane region" description="Helical" evidence="9">
    <location>
        <begin position="70"/>
        <end position="90"/>
    </location>
</feature>
<feature type="transmembrane region" description="Helical" evidence="9">
    <location>
        <begin position="230"/>
        <end position="250"/>
    </location>
</feature>
<feature type="transmembrane region" description="Helical" evidence="9">
    <location>
        <begin position="183"/>
        <end position="202"/>
    </location>
</feature>
<dbReference type="InParanoid" id="A0A1Y2BA84"/>
<dbReference type="PROSITE" id="PS50890">
    <property type="entry name" value="PUA"/>
    <property type="match status" value="1"/>
</dbReference>
<evidence type="ECO:0000256" key="6">
    <source>
        <dbReference type="ARBA" id="ARBA00023136"/>
    </source>
</evidence>
<keyword evidence="11" id="KW-1185">Reference proteome</keyword>
<evidence type="ECO:0000256" key="7">
    <source>
        <dbReference type="PIRSR" id="PIRSR608901-1"/>
    </source>
</evidence>
<dbReference type="PANTHER" id="PTHR46187:SF3">
    <property type="entry name" value="ALKALINE CERAMIDASE 3"/>
    <property type="match status" value="1"/>
</dbReference>
<feature type="binding site" evidence="7">
    <location>
        <position position="30"/>
    </location>
    <ligand>
        <name>Ca(2+)</name>
        <dbReference type="ChEBI" id="CHEBI:29108"/>
    </ligand>
</feature>
<evidence type="ECO:0000256" key="1">
    <source>
        <dbReference type="ARBA" id="ARBA00004141"/>
    </source>
</evidence>
<dbReference type="PANTHER" id="PTHR46187">
    <property type="entry name" value="ALKALINE CERAMIDASE 3"/>
    <property type="match status" value="1"/>
</dbReference>
<feature type="transmembrane region" description="Helical" evidence="9">
    <location>
        <begin position="44"/>
        <end position="63"/>
    </location>
</feature>
<evidence type="ECO:0000313" key="10">
    <source>
        <dbReference type="EMBL" id="ORY31430.1"/>
    </source>
</evidence>
<evidence type="ECO:0000256" key="9">
    <source>
        <dbReference type="SAM" id="Phobius"/>
    </source>
</evidence>
<keyword evidence="8" id="KW-0862">Zinc</keyword>
<dbReference type="OrthoDB" id="187171at2759"/>
<keyword evidence="7" id="KW-0479">Metal-binding</keyword>
<protein>
    <submittedName>
        <fullName evidence="10">Ceramidase-domain-containing protein</fullName>
    </submittedName>
</protein>
<keyword evidence="4" id="KW-0378">Hydrolase</keyword>
<sequence>MGAFDGLRGGQISHGYWGPHTGTIDWCESNYSHTPYIAETYNTVTNIPVILAGIYGALATYFAGINKRYAVCYLGLSFIGIGSTGFHASLRWEWQLLDELPMIYVVSYAALMVLDTLPGFKPRYGIWGYLVLTAWCLFVTFSYLYLPNPVYHQVAFAAILLGTTARNVTLIRRLPSAHPGRKLVTRYMAWGIFTFAAGFGIWNLDNIFCTYLRSWRELLGIWGFLLEGHAYWHLMTGFGSFWIFTAAIYLQLAIKVSPEAYTFDGNAWLPTVRPTVPAKSAVVVVDKKGEVVGTGETLVDVKEKSKEQDGKQNGH</sequence>
<organism evidence="10 11">
    <name type="scientific">Naematelia encephala</name>
    <dbReference type="NCBI Taxonomy" id="71784"/>
    <lineage>
        <taxon>Eukaryota</taxon>
        <taxon>Fungi</taxon>
        <taxon>Dikarya</taxon>
        <taxon>Basidiomycota</taxon>
        <taxon>Agaricomycotina</taxon>
        <taxon>Tremellomycetes</taxon>
        <taxon>Tremellales</taxon>
        <taxon>Naemateliaceae</taxon>
        <taxon>Naematelia</taxon>
    </lineage>
</organism>
<accession>A0A1Y2BA84</accession>
<dbReference type="Proteomes" id="UP000193986">
    <property type="component" value="Unassembled WGS sequence"/>
</dbReference>
<feature type="binding site" evidence="7">
    <location>
        <position position="26"/>
    </location>
    <ligand>
        <name>Ca(2+)</name>
        <dbReference type="ChEBI" id="CHEBI:29108"/>
    </ligand>
</feature>
<dbReference type="EMBL" id="MCFC01000015">
    <property type="protein sequence ID" value="ORY31430.1"/>
    <property type="molecule type" value="Genomic_DNA"/>
</dbReference>
<evidence type="ECO:0000256" key="5">
    <source>
        <dbReference type="ARBA" id="ARBA00022989"/>
    </source>
</evidence>
<dbReference type="GO" id="GO:0046513">
    <property type="term" value="P:ceramide biosynthetic process"/>
    <property type="evidence" value="ECO:0007669"/>
    <property type="project" value="TreeGrafter"/>
</dbReference>
<feature type="transmembrane region" description="Helical" evidence="9">
    <location>
        <begin position="102"/>
        <end position="120"/>
    </location>
</feature>
<feature type="binding site" evidence="8">
    <location>
        <position position="233"/>
    </location>
    <ligand>
        <name>Zn(2+)</name>
        <dbReference type="ChEBI" id="CHEBI:29105"/>
        <note>catalytic</note>
    </ligand>
</feature>
<keyword evidence="6 9" id="KW-0472">Membrane</keyword>
<feature type="binding site" evidence="7">
    <location>
        <position position="28"/>
    </location>
    <ligand>
        <name>Ca(2+)</name>
        <dbReference type="ChEBI" id="CHEBI:29108"/>
    </ligand>
</feature>
<dbReference type="GO" id="GO:0046872">
    <property type="term" value="F:metal ion binding"/>
    <property type="evidence" value="ECO:0007669"/>
    <property type="project" value="UniProtKB-KW"/>
</dbReference>
<keyword evidence="7" id="KW-0106">Calcium</keyword>
<comment type="cofactor">
    <cofactor evidence="8">
        <name>Zn(2+)</name>
        <dbReference type="ChEBI" id="CHEBI:29105"/>
    </cofactor>
</comment>
<proteinExistence type="inferred from homology"/>
<evidence type="ECO:0000256" key="8">
    <source>
        <dbReference type="PIRSR" id="PIRSR608901-2"/>
    </source>
</evidence>
<dbReference type="STRING" id="71784.A0A1Y2BA84"/>
<dbReference type="Pfam" id="PF05875">
    <property type="entry name" value="Ceramidase"/>
    <property type="match status" value="1"/>
</dbReference>
<feature type="binding site" evidence="7">
    <location>
        <position position="25"/>
    </location>
    <ligand>
        <name>Ca(2+)</name>
        <dbReference type="ChEBI" id="CHEBI:29108"/>
    </ligand>
</feature>
<dbReference type="GO" id="GO:0046514">
    <property type="term" value="P:ceramide catabolic process"/>
    <property type="evidence" value="ECO:0007669"/>
    <property type="project" value="TreeGrafter"/>
</dbReference>
<feature type="transmembrane region" description="Helical" evidence="9">
    <location>
        <begin position="151"/>
        <end position="171"/>
    </location>
</feature>
<dbReference type="GO" id="GO:0016811">
    <property type="term" value="F:hydrolase activity, acting on carbon-nitrogen (but not peptide) bonds, in linear amides"/>
    <property type="evidence" value="ECO:0007669"/>
    <property type="project" value="InterPro"/>
</dbReference>
<dbReference type="AlphaFoldDB" id="A0A1Y2BA84"/>
<name>A0A1Y2BA84_9TREE</name>
<feature type="transmembrane region" description="Helical" evidence="9">
    <location>
        <begin position="127"/>
        <end position="145"/>
    </location>
</feature>
<comment type="subcellular location">
    <subcellularLocation>
        <location evidence="1">Membrane</location>
        <topology evidence="1">Multi-pass membrane protein</topology>
    </subcellularLocation>
</comment>